<comment type="caution">
    <text evidence="1">The sequence shown here is derived from an EMBL/GenBank/DDBJ whole genome shotgun (WGS) entry which is preliminary data.</text>
</comment>
<dbReference type="SUPFAM" id="SSF63825">
    <property type="entry name" value="YWTD domain"/>
    <property type="match status" value="1"/>
</dbReference>
<name>A0AB34JVM1_PRYPA</name>
<evidence type="ECO:0000313" key="1">
    <source>
        <dbReference type="EMBL" id="KAL1525960.1"/>
    </source>
</evidence>
<dbReference type="AlphaFoldDB" id="A0AB34JVM1"/>
<accession>A0AB34JVM1</accession>
<dbReference type="PANTHER" id="PTHR46388">
    <property type="entry name" value="NHL REPEAT-CONTAINING PROTEIN 2"/>
    <property type="match status" value="1"/>
</dbReference>
<evidence type="ECO:0008006" key="3">
    <source>
        <dbReference type="Google" id="ProtNLM"/>
    </source>
</evidence>
<keyword evidence="2" id="KW-1185">Reference proteome</keyword>
<dbReference type="EMBL" id="JBGBPQ010000004">
    <property type="protein sequence ID" value="KAL1525960.1"/>
    <property type="molecule type" value="Genomic_DNA"/>
</dbReference>
<dbReference type="Gene3D" id="2.120.10.30">
    <property type="entry name" value="TolB, C-terminal domain"/>
    <property type="match status" value="2"/>
</dbReference>
<proteinExistence type="predicted"/>
<protein>
    <recommendedName>
        <fullName evidence="3">SMP-30/Gluconolactonase/LRE-like region domain-containing protein</fullName>
    </recommendedName>
</protein>
<gene>
    <name evidence="1" type="ORF">AB1Y20_020786</name>
</gene>
<dbReference type="InterPro" id="IPR011042">
    <property type="entry name" value="6-blade_b-propeller_TolB-like"/>
</dbReference>
<dbReference type="PANTHER" id="PTHR46388:SF2">
    <property type="entry name" value="NHL REPEAT-CONTAINING PROTEIN 2"/>
    <property type="match status" value="1"/>
</dbReference>
<evidence type="ECO:0000313" key="2">
    <source>
        <dbReference type="Proteomes" id="UP001515480"/>
    </source>
</evidence>
<organism evidence="1 2">
    <name type="scientific">Prymnesium parvum</name>
    <name type="common">Toxic golden alga</name>
    <dbReference type="NCBI Taxonomy" id="97485"/>
    <lineage>
        <taxon>Eukaryota</taxon>
        <taxon>Haptista</taxon>
        <taxon>Haptophyta</taxon>
        <taxon>Prymnesiophyceae</taxon>
        <taxon>Prymnesiales</taxon>
        <taxon>Prymnesiaceae</taxon>
        <taxon>Prymnesium</taxon>
    </lineage>
</organism>
<dbReference type="Proteomes" id="UP001515480">
    <property type="component" value="Unassembled WGS sequence"/>
</dbReference>
<reference evidence="1 2" key="1">
    <citation type="journal article" date="2024" name="Science">
        <title>Giant polyketide synthase enzymes in the biosynthesis of giant marine polyether toxins.</title>
        <authorList>
            <person name="Fallon T.R."/>
            <person name="Shende V.V."/>
            <person name="Wierzbicki I.H."/>
            <person name="Pendleton A.L."/>
            <person name="Watervoot N.F."/>
            <person name="Auber R.P."/>
            <person name="Gonzalez D.J."/>
            <person name="Wisecaver J.H."/>
            <person name="Moore B.S."/>
        </authorList>
    </citation>
    <scope>NUCLEOTIDE SEQUENCE [LARGE SCALE GENOMIC DNA]</scope>
    <source>
        <strain evidence="1 2">12B1</strain>
    </source>
</reference>
<sequence length="291" mass="32614">MLALLLQPMQAQPGRVVTVAGGRTTGDQDGVGTNAKFGAGGLVALNESGTTEEWLYVADRLNYKIRKVGMHELKSKGEVEVNTFYNFEQGDIGQLALWPKDKRKLFFAYKSHHEIKYIDENANVQDYAGSTSQSGELDGSIEEALFFQPSAISFNQRGSKLYVGEWGGKRIRVIDMELQTPTVTTIAGQFQVEGDADGVGTNALFKSIESVLFFGDKLYIADDNKIRYMTVDDYKRPRRTSVWLLAEEDQKVKMVSVSKPALIVPLESPCPVMEGNYMFRIRLPSERYVWV</sequence>